<evidence type="ECO:0000313" key="2">
    <source>
        <dbReference type="Proteomes" id="UP000626092"/>
    </source>
</evidence>
<protein>
    <submittedName>
        <fullName evidence="1">Uncharacterized protein</fullName>
    </submittedName>
</protein>
<dbReference type="AlphaFoldDB" id="A0A834LWR9"/>
<dbReference type="Proteomes" id="UP000626092">
    <property type="component" value="Unassembled WGS sequence"/>
</dbReference>
<sequence>MVLNKFLARAMAKEDLLRDCRIEDVRWLCSLSESELDLLISLKEMVLRRAKVIGHDSLAKKFDLKMLRALGFILMEHLKGQLKDVLVIPGLAESSSFLDGCNFLNSKLSDTFSTMDIEELRAYVGTDQRKRLAEIFLDLVDELVTKVAMYVRAPSIKKRIVHVTEEAHLLLADLARTELMIRRRNLMFKGHYESKCKLSAVVGIKKNGSGGDEPEGALFATAGNCSPDDFPSHDNSRRSQLAACLVSPSPSLSLSLNCLQFPLTPLYLQPRSPYYRSVQDTTY</sequence>
<dbReference type="PANTHER" id="PTHR48237:SF1">
    <property type="entry name" value="SPC97_SPC98 FAMILY OF SPINDLE POLE BODY (SBP) COMPONENT"/>
    <property type="match status" value="1"/>
</dbReference>
<organism evidence="1 2">
    <name type="scientific">Rhododendron simsii</name>
    <name type="common">Sims's rhododendron</name>
    <dbReference type="NCBI Taxonomy" id="118357"/>
    <lineage>
        <taxon>Eukaryota</taxon>
        <taxon>Viridiplantae</taxon>
        <taxon>Streptophyta</taxon>
        <taxon>Embryophyta</taxon>
        <taxon>Tracheophyta</taxon>
        <taxon>Spermatophyta</taxon>
        <taxon>Magnoliopsida</taxon>
        <taxon>eudicotyledons</taxon>
        <taxon>Gunneridae</taxon>
        <taxon>Pentapetalae</taxon>
        <taxon>asterids</taxon>
        <taxon>Ericales</taxon>
        <taxon>Ericaceae</taxon>
        <taxon>Ericoideae</taxon>
        <taxon>Rhodoreae</taxon>
        <taxon>Rhododendron</taxon>
    </lineage>
</organism>
<proteinExistence type="predicted"/>
<comment type="caution">
    <text evidence="1">The sequence shown here is derived from an EMBL/GenBank/DDBJ whole genome shotgun (WGS) entry which is preliminary data.</text>
</comment>
<name>A0A834LWR9_RHOSS</name>
<evidence type="ECO:0000313" key="1">
    <source>
        <dbReference type="EMBL" id="KAF7151380.1"/>
    </source>
</evidence>
<accession>A0A834LWR9</accession>
<dbReference type="OrthoDB" id="1417760at2759"/>
<keyword evidence="2" id="KW-1185">Reference proteome</keyword>
<gene>
    <name evidence="1" type="ORF">RHSIM_Rhsim02G0191400</name>
</gene>
<reference evidence="1" key="1">
    <citation type="submission" date="2019-11" db="EMBL/GenBank/DDBJ databases">
        <authorList>
            <person name="Liu Y."/>
            <person name="Hou J."/>
            <person name="Li T.-Q."/>
            <person name="Guan C.-H."/>
            <person name="Wu X."/>
            <person name="Wu H.-Z."/>
            <person name="Ling F."/>
            <person name="Zhang R."/>
            <person name="Shi X.-G."/>
            <person name="Ren J.-P."/>
            <person name="Chen E.-F."/>
            <person name="Sun J.-M."/>
        </authorList>
    </citation>
    <scope>NUCLEOTIDE SEQUENCE</scope>
    <source>
        <strain evidence="1">Adult_tree_wgs_1</strain>
        <tissue evidence="1">Leaves</tissue>
    </source>
</reference>
<dbReference type="PANTHER" id="PTHR48237">
    <property type="entry name" value="GAMMA-TUBULIN COMPLEX COMPONENT"/>
    <property type="match status" value="1"/>
</dbReference>
<dbReference type="EMBL" id="WJXA01000002">
    <property type="protein sequence ID" value="KAF7151380.1"/>
    <property type="molecule type" value="Genomic_DNA"/>
</dbReference>